<organism evidence="6 7">
    <name type="scientific">Amphritea balenae</name>
    <dbReference type="NCBI Taxonomy" id="452629"/>
    <lineage>
        <taxon>Bacteria</taxon>
        <taxon>Pseudomonadati</taxon>
        <taxon>Pseudomonadota</taxon>
        <taxon>Gammaproteobacteria</taxon>
        <taxon>Oceanospirillales</taxon>
        <taxon>Oceanospirillaceae</taxon>
        <taxon>Amphritea</taxon>
    </lineage>
</organism>
<dbReference type="PANTHER" id="PTHR30579">
    <property type="entry name" value="TRANSCRIPTIONAL REGULATOR"/>
    <property type="match status" value="1"/>
</dbReference>
<reference evidence="6 7" key="1">
    <citation type="submission" date="2018-11" db="EMBL/GenBank/DDBJ databases">
        <title>The draft genome sequence of Amphritea balenae JAMM 1525T.</title>
        <authorList>
            <person name="Fang Z."/>
            <person name="Zhang Y."/>
            <person name="Han X."/>
        </authorList>
    </citation>
    <scope>NUCLEOTIDE SEQUENCE [LARGE SCALE GENOMIC DNA]</scope>
    <source>
        <strain evidence="6 7">JAMM 1525</strain>
    </source>
</reference>
<evidence type="ECO:0000259" key="5">
    <source>
        <dbReference type="PROSITE" id="PS50931"/>
    </source>
</evidence>
<dbReference type="InterPro" id="IPR036388">
    <property type="entry name" value="WH-like_DNA-bd_sf"/>
</dbReference>
<evidence type="ECO:0000313" key="7">
    <source>
        <dbReference type="Proteomes" id="UP000267535"/>
    </source>
</evidence>
<dbReference type="PANTHER" id="PTHR30579:SF7">
    <property type="entry name" value="HTH-TYPE TRANSCRIPTIONAL REGULATOR LRHA-RELATED"/>
    <property type="match status" value="1"/>
</dbReference>
<dbReference type="Pfam" id="PF03466">
    <property type="entry name" value="LysR_substrate"/>
    <property type="match status" value="1"/>
</dbReference>
<keyword evidence="3" id="KW-0238">DNA-binding</keyword>
<evidence type="ECO:0000313" key="6">
    <source>
        <dbReference type="EMBL" id="RRD01578.1"/>
    </source>
</evidence>
<protein>
    <submittedName>
        <fullName evidence="6">LysR family transcriptional regulator</fullName>
    </submittedName>
</protein>
<dbReference type="Pfam" id="PF00126">
    <property type="entry name" value="HTH_1"/>
    <property type="match status" value="1"/>
</dbReference>
<dbReference type="SUPFAM" id="SSF46785">
    <property type="entry name" value="Winged helix' DNA-binding domain"/>
    <property type="match status" value="1"/>
</dbReference>
<comment type="caution">
    <text evidence="6">The sequence shown here is derived from an EMBL/GenBank/DDBJ whole genome shotgun (WGS) entry which is preliminary data.</text>
</comment>
<dbReference type="AlphaFoldDB" id="A0A3P1SWZ6"/>
<dbReference type="InterPro" id="IPR005119">
    <property type="entry name" value="LysR_subst-bd"/>
</dbReference>
<dbReference type="InterPro" id="IPR050176">
    <property type="entry name" value="LTTR"/>
</dbReference>
<gene>
    <name evidence="6" type="ORF">EHS89_03205</name>
</gene>
<dbReference type="FunFam" id="1.10.10.10:FF:000001">
    <property type="entry name" value="LysR family transcriptional regulator"/>
    <property type="match status" value="1"/>
</dbReference>
<dbReference type="Gene3D" id="3.40.190.10">
    <property type="entry name" value="Periplasmic binding protein-like II"/>
    <property type="match status" value="2"/>
</dbReference>
<dbReference type="Gene3D" id="1.10.10.10">
    <property type="entry name" value="Winged helix-like DNA-binding domain superfamily/Winged helix DNA-binding domain"/>
    <property type="match status" value="1"/>
</dbReference>
<accession>A0A3P1SWZ6</accession>
<dbReference type="InterPro" id="IPR036390">
    <property type="entry name" value="WH_DNA-bd_sf"/>
</dbReference>
<dbReference type="OrthoDB" id="5723059at2"/>
<name>A0A3P1SWZ6_9GAMM</name>
<evidence type="ECO:0000256" key="3">
    <source>
        <dbReference type="ARBA" id="ARBA00023125"/>
    </source>
</evidence>
<feature type="domain" description="HTH lysR-type" evidence="5">
    <location>
        <begin position="5"/>
        <end position="62"/>
    </location>
</feature>
<dbReference type="GO" id="GO:0003677">
    <property type="term" value="F:DNA binding"/>
    <property type="evidence" value="ECO:0007669"/>
    <property type="project" value="UniProtKB-KW"/>
</dbReference>
<dbReference type="EMBL" id="RQXV01000001">
    <property type="protein sequence ID" value="RRD01578.1"/>
    <property type="molecule type" value="Genomic_DNA"/>
</dbReference>
<dbReference type="SUPFAM" id="SSF53850">
    <property type="entry name" value="Periplasmic binding protein-like II"/>
    <property type="match status" value="1"/>
</dbReference>
<evidence type="ECO:0000256" key="4">
    <source>
        <dbReference type="ARBA" id="ARBA00023163"/>
    </source>
</evidence>
<dbReference type="Proteomes" id="UP000267535">
    <property type="component" value="Unassembled WGS sequence"/>
</dbReference>
<keyword evidence="2" id="KW-0805">Transcription regulation</keyword>
<keyword evidence="7" id="KW-1185">Reference proteome</keyword>
<proteinExistence type="inferred from homology"/>
<evidence type="ECO:0000256" key="1">
    <source>
        <dbReference type="ARBA" id="ARBA00009437"/>
    </source>
</evidence>
<dbReference type="InterPro" id="IPR000847">
    <property type="entry name" value="LysR_HTH_N"/>
</dbReference>
<keyword evidence="4" id="KW-0804">Transcription</keyword>
<dbReference type="RefSeq" id="WP_124924651.1">
    <property type="nucleotide sequence ID" value="NZ_BMOH01000001.1"/>
</dbReference>
<evidence type="ECO:0000256" key="2">
    <source>
        <dbReference type="ARBA" id="ARBA00023015"/>
    </source>
</evidence>
<dbReference type="GO" id="GO:0003700">
    <property type="term" value="F:DNA-binding transcription factor activity"/>
    <property type="evidence" value="ECO:0007669"/>
    <property type="project" value="InterPro"/>
</dbReference>
<dbReference type="PROSITE" id="PS50931">
    <property type="entry name" value="HTH_LYSR"/>
    <property type="match status" value="1"/>
</dbReference>
<comment type="similarity">
    <text evidence="1">Belongs to the LysR transcriptional regulatory family.</text>
</comment>
<sequence length="287" mass="32263">MKPILDLELLRTFVMVAQTGELKKAAEQVFRSQGAVSMQIKRLEELTGNQLLERSNRGIRLTEAGETLLGYSDQMLKLSHAALSALSNRDLIGQLCFGIPTDYAQDFLNFFMPVLAAELPNLDARIVCKRSRKLRKMVRNGSVDIAIVTEEKESDQELFLWSERLIWSAPVNGDLEQHIPLPVAMFEDDCIVKDICHADMKTADIEHRSVFSSPVLDNVATAVEQGFAVALLPESLLKTNRTRPVQSFQTSGHHEIRLNMICTEDLPVGTQQRVAECFKLAARNQQR</sequence>
<dbReference type="PRINTS" id="PR00039">
    <property type="entry name" value="HTHLYSR"/>
</dbReference>